<feature type="region of interest" description="Disordered" evidence="1">
    <location>
        <begin position="134"/>
        <end position="163"/>
    </location>
</feature>
<name>A0A2R6QEE0_9APHY</name>
<feature type="region of interest" description="Disordered" evidence="1">
    <location>
        <begin position="507"/>
        <end position="528"/>
    </location>
</feature>
<gene>
    <name evidence="2" type="ORF">PHLCEN_2v3701</name>
</gene>
<comment type="caution">
    <text evidence="2">The sequence shown here is derived from an EMBL/GenBank/DDBJ whole genome shotgun (WGS) entry which is preliminary data.</text>
</comment>
<sequence length="553" mass="62227">MSHGRPERPLPPLPETEIDSTPNSPLEVEYILDLDLELDLPPPYESGSASSSPHSHTAFHKESATFGFFLRTPQSISSNCTSDSRFDDFTKRYQRSCDTIDLPGAMRPSFQPVVRDAEDQNLLGLRLRSSEYHPHFLDSPESRTQTLVSMPPPSSCSSRPSERLRRLAPPPLYIPEASFFMDSDTHLVTTSTAAVKEPVTALNFPVSATSRTYPPQKQCHPAQTLICHPVSDYTYDKLIMNNESNESPLSFHLSLEGMQPEQTAGLPLDPPPLRRVQALSLPPITPAPVYGWGPVPSTYFGTDDGYNRIPTPEVEFDLDLELTVDDSIVTHETSPPQTERVLSPLILHFPNPSEDLEDRISKCVDAVEWIRLSLASGSLIPRDQIDSLCNALTSSLCGVRAAVRSSPSDARLLLEEHSLNWRQKYESIFESLEKNISYFFLLADSIGQRPPRIHRVANLLEKLWAYAHKFQNLEMKLTTFHDHVRTLAIRSNLKRMNEAARKELEEERARRQSFKAASQQAKVKRQELRTEIRRIQDAVGTSNAARSSRGPAR</sequence>
<reference evidence="2 3" key="1">
    <citation type="submission" date="2018-02" db="EMBL/GenBank/DDBJ databases">
        <title>Genome sequence of the basidiomycete white-rot fungus Phlebia centrifuga.</title>
        <authorList>
            <person name="Granchi Z."/>
            <person name="Peng M."/>
            <person name="de Vries R.P."/>
            <person name="Hilden K."/>
            <person name="Makela M.R."/>
            <person name="Grigoriev I."/>
            <person name="Riley R."/>
        </authorList>
    </citation>
    <scope>NUCLEOTIDE SEQUENCE [LARGE SCALE GENOMIC DNA]</scope>
    <source>
        <strain evidence="2 3">FBCC195</strain>
    </source>
</reference>
<dbReference type="Proteomes" id="UP000186601">
    <property type="component" value="Unassembled WGS sequence"/>
</dbReference>
<feature type="region of interest" description="Disordered" evidence="1">
    <location>
        <begin position="1"/>
        <end position="24"/>
    </location>
</feature>
<protein>
    <submittedName>
        <fullName evidence="2">Uncharacterized protein</fullName>
    </submittedName>
</protein>
<dbReference type="OrthoDB" id="2754525at2759"/>
<evidence type="ECO:0000256" key="1">
    <source>
        <dbReference type="SAM" id="MobiDB-lite"/>
    </source>
</evidence>
<dbReference type="EMBL" id="MLYV02000364">
    <property type="protein sequence ID" value="PSS06499.1"/>
    <property type="molecule type" value="Genomic_DNA"/>
</dbReference>
<dbReference type="AlphaFoldDB" id="A0A2R6QEE0"/>
<evidence type="ECO:0000313" key="2">
    <source>
        <dbReference type="EMBL" id="PSS06499.1"/>
    </source>
</evidence>
<accession>A0A2R6QEE0</accession>
<keyword evidence="3" id="KW-1185">Reference proteome</keyword>
<proteinExistence type="predicted"/>
<evidence type="ECO:0000313" key="3">
    <source>
        <dbReference type="Proteomes" id="UP000186601"/>
    </source>
</evidence>
<feature type="region of interest" description="Disordered" evidence="1">
    <location>
        <begin position="534"/>
        <end position="553"/>
    </location>
</feature>
<organism evidence="2 3">
    <name type="scientific">Hermanssonia centrifuga</name>
    <dbReference type="NCBI Taxonomy" id="98765"/>
    <lineage>
        <taxon>Eukaryota</taxon>
        <taxon>Fungi</taxon>
        <taxon>Dikarya</taxon>
        <taxon>Basidiomycota</taxon>
        <taxon>Agaricomycotina</taxon>
        <taxon>Agaricomycetes</taxon>
        <taxon>Polyporales</taxon>
        <taxon>Meruliaceae</taxon>
        <taxon>Hermanssonia</taxon>
    </lineage>
</organism>